<dbReference type="SMART" id="SM00249">
    <property type="entry name" value="PHD"/>
    <property type="match status" value="3"/>
</dbReference>
<feature type="compositionally biased region" description="Pro residues" evidence="14">
    <location>
        <begin position="1823"/>
        <end position="1835"/>
    </location>
</feature>
<evidence type="ECO:0000256" key="7">
    <source>
        <dbReference type="ARBA" id="ARBA00022771"/>
    </source>
</evidence>
<dbReference type="SMART" id="SM01014">
    <property type="entry name" value="ARID"/>
    <property type="match status" value="1"/>
</dbReference>
<dbReference type="EC" id="1.14.11.67" evidence="4"/>
<dbReference type="GO" id="GO:0008270">
    <property type="term" value="F:zinc ion binding"/>
    <property type="evidence" value="ECO:0007669"/>
    <property type="project" value="UniProtKB-KW"/>
</dbReference>
<keyword evidence="9" id="KW-0560">Oxidoreductase</keyword>
<dbReference type="STRING" id="1077348.A0A2G8SUJ2"/>
<dbReference type="PROSITE" id="PS51184">
    <property type="entry name" value="JMJC"/>
    <property type="match status" value="1"/>
</dbReference>
<dbReference type="PROSITE" id="PS51011">
    <property type="entry name" value="ARID"/>
    <property type="match status" value="1"/>
</dbReference>
<dbReference type="InterPro" id="IPR001606">
    <property type="entry name" value="ARID_dom"/>
</dbReference>
<dbReference type="InterPro" id="IPR013637">
    <property type="entry name" value="Lys_sp_deMease-like_dom"/>
</dbReference>
<dbReference type="Pfam" id="PF02375">
    <property type="entry name" value="JmjN"/>
    <property type="match status" value="1"/>
</dbReference>
<evidence type="ECO:0000256" key="5">
    <source>
        <dbReference type="ARBA" id="ARBA00022723"/>
    </source>
</evidence>
<dbReference type="GO" id="GO:0006355">
    <property type="term" value="P:regulation of DNA-templated transcription"/>
    <property type="evidence" value="ECO:0007669"/>
    <property type="project" value="TreeGrafter"/>
</dbReference>
<keyword evidence="11" id="KW-0539">Nucleus</keyword>
<dbReference type="InterPro" id="IPR011011">
    <property type="entry name" value="Znf_FYVE_PHD"/>
</dbReference>
<evidence type="ECO:0000256" key="2">
    <source>
        <dbReference type="ARBA" id="ARBA00004123"/>
    </source>
</evidence>
<dbReference type="Pfam" id="PF02928">
    <property type="entry name" value="zf-C5HC2"/>
    <property type="match status" value="1"/>
</dbReference>
<organism evidence="19 20">
    <name type="scientific">Ganoderma sinense ZZ0214-1</name>
    <dbReference type="NCBI Taxonomy" id="1077348"/>
    <lineage>
        <taxon>Eukaryota</taxon>
        <taxon>Fungi</taxon>
        <taxon>Dikarya</taxon>
        <taxon>Basidiomycota</taxon>
        <taxon>Agaricomycotina</taxon>
        <taxon>Agaricomycetes</taxon>
        <taxon>Polyporales</taxon>
        <taxon>Polyporaceae</taxon>
        <taxon>Ganoderma</taxon>
    </lineage>
</organism>
<dbReference type="CDD" id="cd16100">
    <property type="entry name" value="ARID"/>
    <property type="match status" value="1"/>
</dbReference>
<dbReference type="GO" id="GO:0000785">
    <property type="term" value="C:chromatin"/>
    <property type="evidence" value="ECO:0007669"/>
    <property type="project" value="TreeGrafter"/>
</dbReference>
<feature type="compositionally biased region" description="Basic and acidic residues" evidence="14">
    <location>
        <begin position="467"/>
        <end position="481"/>
    </location>
</feature>
<protein>
    <recommendedName>
        <fullName evidence="4">[histone H3]-trimethyl-L-lysine(4) demethylase</fullName>
        <ecNumber evidence="4">1.14.11.67</ecNumber>
    </recommendedName>
</protein>
<keyword evidence="7 13" id="KW-0863">Zinc-finger</keyword>
<evidence type="ECO:0000313" key="19">
    <source>
        <dbReference type="EMBL" id="PIL37449.1"/>
    </source>
</evidence>
<evidence type="ECO:0000256" key="13">
    <source>
        <dbReference type="PROSITE-ProRule" id="PRU00146"/>
    </source>
</evidence>
<dbReference type="InterPro" id="IPR019787">
    <property type="entry name" value="Znf_PHD-finger"/>
</dbReference>
<dbReference type="SMART" id="SM00501">
    <property type="entry name" value="BRIGHT"/>
    <property type="match status" value="1"/>
</dbReference>
<dbReference type="Gene3D" id="2.60.120.650">
    <property type="entry name" value="Cupin"/>
    <property type="match status" value="1"/>
</dbReference>
<dbReference type="GO" id="GO:0005634">
    <property type="term" value="C:nucleus"/>
    <property type="evidence" value="ECO:0007669"/>
    <property type="project" value="UniProtKB-SubCell"/>
</dbReference>
<feature type="compositionally biased region" description="Polar residues" evidence="14">
    <location>
        <begin position="423"/>
        <end position="435"/>
    </location>
</feature>
<accession>A0A2G8SUJ2</accession>
<comment type="caution">
    <text evidence="19">The sequence shown here is derived from an EMBL/GenBank/DDBJ whole genome shotgun (WGS) entry which is preliminary data.</text>
</comment>
<evidence type="ECO:0000256" key="8">
    <source>
        <dbReference type="ARBA" id="ARBA00022833"/>
    </source>
</evidence>
<evidence type="ECO:0000256" key="14">
    <source>
        <dbReference type="SAM" id="MobiDB-lite"/>
    </source>
</evidence>
<comment type="subcellular location">
    <subcellularLocation>
        <location evidence="2">Nucleus</location>
    </subcellularLocation>
</comment>
<feature type="region of interest" description="Disordered" evidence="14">
    <location>
        <begin position="148"/>
        <end position="177"/>
    </location>
</feature>
<dbReference type="InterPro" id="IPR003349">
    <property type="entry name" value="JmjN"/>
</dbReference>
<dbReference type="Gene3D" id="3.30.40.10">
    <property type="entry name" value="Zinc/RING finger domain, C3HC4 (zinc finger)"/>
    <property type="match status" value="2"/>
</dbReference>
<sequence length="1998" mass="223320">MASQTGVRRRGGGRRLVGGGGEGEGAVGGVVYVAMSPAIRRRQDRRWELDSAKAEVPTWKVSGLKDRSSGRNRGEHSLAAVSSFLSFSTAAMHGSPSPRGGPARRGRSPRTNADSPAPPALPPDFSVRSPATFTSCLTIAVEGAIPIERPEPAPVAPDAATSDSNSRRAPRKSKTDALAALHTHAQSNAGEEALADAMTEDGGIRIQLRDGPPLPVPATLDLSSVKTPHTRPSGPKAAPRLFGLTDCPTFYPTPEEFKDPMAYIASISDTGKKYGVCKIVPPPGWNMPFVTDTERFRFKTRLQRLNSIEASSRAKVNFLEQLYRFHKQQGNPRVSVPTINHKPLDLWSLRKEVHKLGGFDAVTRDKKWADLGRLLGYTGIPGLATQMRNSYNRVILPYEQFCERVRNSPALSPSKPRDPGLKTHTNIQTSTTLPQLSTAESAADDDSPPSSPLTATSSPLSEPPDESDMKETNGVKSDASRPRRSTRNTTQDLLPLARTSRTSTGNDALVAGQMDPDAPKKKLPSELHCEICLKKDQGERMLICDGCDCGFHMFCLDPPLANIPRGQWFCHNCLFGTGGDFGFDEGEEHSLSSFQARDREFRRLWFLSHPPQSGMFNGTDSSSSARVGDPYANRFGNMVVTEDDVETEFWRLVQTPTETVEVEYGADVHSTTHGSGMPSLETHPLDPYSKDPWNLNNIPILPQSLLRYIKSDISGMTVPWTYVGMIFSTFCWHNEDHYTYSINYMHWGETKTWYSIPGSAAEKFEAAIKKEAPDLFEAQPDLLFQLVTLMNPQRLREAGVDVYACNQRAGEFVVTFPKAFHAGFNHGLNFNEAVNFALPDWLPLGLDCVRRYQEHRKMPVFSHDELLITITQQTNSIQTALWLNDCLQEMTDREMDARTRARSLQMGEVLEETDRADDQYQCAICKVFLYLSQITCPCTTRVVCIDHVDLLCKCPPANHVLRKRFNDIELQDIQARVSEQAAIPTIWRNKLKKLLDESPSPHLKSLKAIFAEGERIQFPLAELNSLRKCVSKANEWLEAANTIIARKPARKRTRKSRGRSSTATVDGLSSDVAEEVIEKPDRTLDDLYGLLDEVANLGFDAPEIGQLRQIAREAEEIRGNAKDLLARERSARDREGFVHECRRLIVHSATLNVLVDEIVEVDKIVLREQLLKDLVVELEDENLSLEDIRQLKARADACNLPMDNLQMQRLYGLYKSGMAWEDKAKRLLEKKDRSLDELEEFMQPRRNGLPFDPEILERIAELRKKGREYEKQAKIWLLADARAEKPKVQDVVKLVADAQRDFVIPAVQDLQRTVAWAQDLEGRSEAVLNASYSGIDDKDIFETMGTWRDYAKKHLTMFSLTNFQKLETQLELHHRWIQSLPWYCAQHKDTHGQPILDDVVESTRPEDDLPPTDEYFTCICTTPVRPPAMGQVSDAVQCDHCFARFHGVCAANGGSCPFCDHHHWNGTIHKERSWHFCYLPTIMMHAPDISKCYSEEWKQLEIIVHRVDRLCGVIGQFLSFLNQPANQRVEYIPQVRHYMRKLYKIQFAVSPNPEVSFGLELASLHRVLAGQPAPTRMKKRRRPKFTFGQDQDKDWLDGTRCICRGRTNYLLNYPTVECELCGKLYHGGCVFFPVEGGRGARFMCPLCCVRKNRVYPYSEVRVKHVENPEQDLFVDTKEMLDTFSKDIIYMRLPPPYTQTLFVELLRFTPGQPDNIAANGASISAPPTRPMSMSGPSNPAPMPVTNGSSAHPRSMHPPHSHHSHSHSHSQSHSQSHSHSHSMSAPPPAGPSYDNGRPPSHVPPPPPWALTLTSRWSSAAAAAAPPGPSRPAPPPQSPAEQMRSPIGGMQTPPLASRKRKYPEEVAPPHGPPPPDDRLAPAPLIRSPKRHHSTTVSPPQPSAAPRSSQGMSPSLAMMLSPTPSADMRSPTRQQPPPPLPTYVHAHSRSIPPSPGRSGPTEDPNSHHRGQKVKAIYPGQSSAPPRVDEERWSPSLPPPPRH</sequence>
<dbReference type="PANTHER" id="PTHR10694">
    <property type="entry name" value="LYSINE-SPECIFIC DEMETHYLASE"/>
    <property type="match status" value="1"/>
</dbReference>
<evidence type="ECO:0000256" key="3">
    <source>
        <dbReference type="ARBA" id="ARBA00006801"/>
    </source>
</evidence>
<dbReference type="InterPro" id="IPR001965">
    <property type="entry name" value="Znf_PHD"/>
</dbReference>
<evidence type="ECO:0000259" key="18">
    <source>
        <dbReference type="PROSITE" id="PS51184"/>
    </source>
</evidence>
<evidence type="ECO:0000256" key="6">
    <source>
        <dbReference type="ARBA" id="ARBA00022737"/>
    </source>
</evidence>
<dbReference type="PROSITE" id="PS01359">
    <property type="entry name" value="ZF_PHD_1"/>
    <property type="match status" value="1"/>
</dbReference>
<evidence type="ECO:0000256" key="1">
    <source>
        <dbReference type="ARBA" id="ARBA00001954"/>
    </source>
</evidence>
<gene>
    <name evidence="19" type="ORF">GSI_01143</name>
</gene>
<dbReference type="PANTHER" id="PTHR10694:SF33">
    <property type="entry name" value="LYSINE-SPECIFIC DEMETHYLASE 5"/>
    <property type="match status" value="1"/>
</dbReference>
<dbReference type="OrthoDB" id="1678912at2759"/>
<dbReference type="InterPro" id="IPR036431">
    <property type="entry name" value="ARID_dom_sf"/>
</dbReference>
<dbReference type="Gene3D" id="1.10.150.60">
    <property type="entry name" value="ARID DNA-binding domain"/>
    <property type="match status" value="1"/>
</dbReference>
<dbReference type="InterPro" id="IPR004198">
    <property type="entry name" value="Znf_C5HC2"/>
</dbReference>
<feature type="region of interest" description="Disordered" evidence="14">
    <location>
        <begin position="1"/>
        <end position="28"/>
    </location>
</feature>
<dbReference type="FunFam" id="2.60.120.650:FF:000035">
    <property type="entry name" value="PHD transcription factor Rum1"/>
    <property type="match status" value="1"/>
</dbReference>
<dbReference type="SUPFAM" id="SSF46774">
    <property type="entry name" value="ARID-like"/>
    <property type="match status" value="1"/>
</dbReference>
<feature type="domain" description="JmjC" evidence="18">
    <location>
        <begin position="687"/>
        <end position="853"/>
    </location>
</feature>
<dbReference type="SUPFAM" id="SSF57903">
    <property type="entry name" value="FYVE/PHD zinc finger"/>
    <property type="match status" value="2"/>
</dbReference>
<dbReference type="InterPro" id="IPR013083">
    <property type="entry name" value="Znf_RING/FYVE/PHD"/>
</dbReference>
<feature type="region of interest" description="Disordered" evidence="14">
    <location>
        <begin position="408"/>
        <end position="521"/>
    </location>
</feature>
<dbReference type="PROSITE" id="PS51183">
    <property type="entry name" value="JMJN"/>
    <property type="match status" value="1"/>
</dbReference>
<comment type="similarity">
    <text evidence="3">Belongs to the JARID1 histone demethylase family.</text>
</comment>
<keyword evidence="20" id="KW-1185">Reference proteome</keyword>
<feature type="domain" description="JmjN" evidence="17">
    <location>
        <begin position="247"/>
        <end position="288"/>
    </location>
</feature>
<dbReference type="Proteomes" id="UP000230002">
    <property type="component" value="Unassembled WGS sequence"/>
</dbReference>
<dbReference type="InterPro" id="IPR048615">
    <property type="entry name" value="KDM5_C-hel"/>
</dbReference>
<feature type="compositionally biased region" description="Low complexity" evidence="14">
    <location>
        <begin position="90"/>
        <end position="101"/>
    </location>
</feature>
<feature type="domain" description="ARID" evidence="16">
    <location>
        <begin position="312"/>
        <end position="403"/>
    </location>
</feature>
<dbReference type="SMART" id="SM00545">
    <property type="entry name" value="JmjN"/>
    <property type="match status" value="1"/>
</dbReference>
<dbReference type="PROSITE" id="PS50016">
    <property type="entry name" value="ZF_PHD_2"/>
    <property type="match status" value="1"/>
</dbReference>
<feature type="domain" description="PHD-type" evidence="15">
    <location>
        <begin position="526"/>
        <end position="576"/>
    </location>
</feature>
<dbReference type="Pfam" id="PF00628">
    <property type="entry name" value="PHD"/>
    <property type="match status" value="1"/>
</dbReference>
<keyword evidence="5" id="KW-0479">Metal-binding</keyword>
<name>A0A2G8SUJ2_9APHY</name>
<dbReference type="Pfam" id="PF02373">
    <property type="entry name" value="JmjC"/>
    <property type="match status" value="1"/>
</dbReference>
<dbReference type="InterPro" id="IPR019786">
    <property type="entry name" value="Zinc_finger_PHD-type_CS"/>
</dbReference>
<evidence type="ECO:0000259" key="15">
    <source>
        <dbReference type="PROSITE" id="PS50016"/>
    </source>
</evidence>
<evidence type="ECO:0000259" key="17">
    <source>
        <dbReference type="PROSITE" id="PS51183"/>
    </source>
</evidence>
<evidence type="ECO:0000256" key="10">
    <source>
        <dbReference type="ARBA" id="ARBA00023004"/>
    </source>
</evidence>
<dbReference type="InterPro" id="IPR003347">
    <property type="entry name" value="JmjC_dom"/>
</dbReference>
<feature type="region of interest" description="Disordered" evidence="14">
    <location>
        <begin position="1716"/>
        <end position="1998"/>
    </location>
</feature>
<dbReference type="FunFam" id="1.10.150.60:FF:000016">
    <property type="entry name" value="Putative Lysine-specific demethylase 5B"/>
    <property type="match status" value="1"/>
</dbReference>
<dbReference type="SMART" id="SM00558">
    <property type="entry name" value="JmjC"/>
    <property type="match status" value="1"/>
</dbReference>
<proteinExistence type="inferred from homology"/>
<feature type="compositionally biased region" description="Basic residues" evidence="14">
    <location>
        <begin position="1752"/>
        <end position="1778"/>
    </location>
</feature>
<feature type="compositionally biased region" description="Gly residues" evidence="14">
    <location>
        <begin position="14"/>
        <end position="28"/>
    </location>
</feature>
<evidence type="ECO:0000259" key="16">
    <source>
        <dbReference type="PROSITE" id="PS51011"/>
    </source>
</evidence>
<dbReference type="Pfam" id="PF01388">
    <property type="entry name" value="ARID"/>
    <property type="match status" value="1"/>
</dbReference>
<comment type="cofactor">
    <cofactor evidence="1">
        <name>Fe(2+)</name>
        <dbReference type="ChEBI" id="CHEBI:29033"/>
    </cofactor>
</comment>
<comment type="catalytic activity">
    <reaction evidence="12">
        <text>N(6),N(6),N(6)-trimethyl-L-lysyl(4)-[histone H3] + 3 2-oxoglutarate + 3 O2 = L-lysyl(4)-[histone H3] + 3 formaldehyde + 3 succinate + 3 CO2</text>
        <dbReference type="Rhea" id="RHEA:60208"/>
        <dbReference type="Rhea" id="RHEA-COMP:15537"/>
        <dbReference type="Rhea" id="RHEA-COMP:15547"/>
        <dbReference type="ChEBI" id="CHEBI:15379"/>
        <dbReference type="ChEBI" id="CHEBI:16526"/>
        <dbReference type="ChEBI" id="CHEBI:16810"/>
        <dbReference type="ChEBI" id="CHEBI:16842"/>
        <dbReference type="ChEBI" id="CHEBI:29969"/>
        <dbReference type="ChEBI" id="CHEBI:30031"/>
        <dbReference type="ChEBI" id="CHEBI:61961"/>
        <dbReference type="EC" id="1.14.11.67"/>
    </reaction>
</comment>
<keyword evidence="10" id="KW-0408">Iron</keyword>
<dbReference type="Pfam" id="PF08429">
    <property type="entry name" value="PLU-1"/>
    <property type="match status" value="1"/>
</dbReference>
<evidence type="ECO:0000256" key="11">
    <source>
        <dbReference type="ARBA" id="ARBA00023242"/>
    </source>
</evidence>
<evidence type="ECO:0000256" key="9">
    <source>
        <dbReference type="ARBA" id="ARBA00023002"/>
    </source>
</evidence>
<dbReference type="EMBL" id="AYKW01000001">
    <property type="protein sequence ID" value="PIL37449.1"/>
    <property type="molecule type" value="Genomic_DNA"/>
</dbReference>
<dbReference type="Pfam" id="PF21323">
    <property type="entry name" value="KDM5_C-hel"/>
    <property type="match status" value="1"/>
</dbReference>
<evidence type="ECO:0000256" key="12">
    <source>
        <dbReference type="ARBA" id="ARBA00048734"/>
    </source>
</evidence>
<dbReference type="SUPFAM" id="SSF51197">
    <property type="entry name" value="Clavaminate synthase-like"/>
    <property type="match status" value="1"/>
</dbReference>
<evidence type="ECO:0000313" key="20">
    <source>
        <dbReference type="Proteomes" id="UP000230002"/>
    </source>
</evidence>
<keyword evidence="8" id="KW-0862">Zinc</keyword>
<feature type="region of interest" description="Disordered" evidence="14">
    <location>
        <begin position="90"/>
        <end position="127"/>
    </location>
</feature>
<keyword evidence="6" id="KW-0677">Repeat</keyword>
<dbReference type="GO" id="GO:0003677">
    <property type="term" value="F:DNA binding"/>
    <property type="evidence" value="ECO:0007669"/>
    <property type="project" value="InterPro"/>
</dbReference>
<evidence type="ECO:0000256" key="4">
    <source>
        <dbReference type="ARBA" id="ARBA00012902"/>
    </source>
</evidence>
<dbReference type="GO" id="GO:0034647">
    <property type="term" value="F:histone H3K4me/H3K4me2/H3K4me3 demethylase activity"/>
    <property type="evidence" value="ECO:0007669"/>
    <property type="project" value="UniProtKB-EC"/>
</dbReference>
<reference evidence="19 20" key="1">
    <citation type="journal article" date="2015" name="Sci. Rep.">
        <title>Chromosome-level genome map provides insights into diverse defense mechanisms in the medicinal fungus Ganoderma sinense.</title>
        <authorList>
            <person name="Zhu Y."/>
            <person name="Xu J."/>
            <person name="Sun C."/>
            <person name="Zhou S."/>
            <person name="Xu H."/>
            <person name="Nelson D.R."/>
            <person name="Qian J."/>
            <person name="Song J."/>
            <person name="Luo H."/>
            <person name="Xiang L."/>
            <person name="Li Y."/>
            <person name="Xu Z."/>
            <person name="Ji A."/>
            <person name="Wang L."/>
            <person name="Lu S."/>
            <person name="Hayward A."/>
            <person name="Sun W."/>
            <person name="Li X."/>
            <person name="Schwartz D.C."/>
            <person name="Wang Y."/>
            <person name="Chen S."/>
        </authorList>
    </citation>
    <scope>NUCLEOTIDE SEQUENCE [LARGE SCALE GENOMIC DNA]</scope>
    <source>
        <strain evidence="19 20">ZZ0214-1</strain>
    </source>
</reference>